<organism evidence="3 4">
    <name type="scientific">Nocardioides pocheonensis</name>
    <dbReference type="NCBI Taxonomy" id="661485"/>
    <lineage>
        <taxon>Bacteria</taxon>
        <taxon>Bacillati</taxon>
        <taxon>Actinomycetota</taxon>
        <taxon>Actinomycetes</taxon>
        <taxon>Propionibacteriales</taxon>
        <taxon>Nocardioidaceae</taxon>
        <taxon>Nocardioides</taxon>
    </lineage>
</organism>
<evidence type="ECO:0000313" key="3">
    <source>
        <dbReference type="EMBL" id="RNM14044.1"/>
    </source>
</evidence>
<dbReference type="OrthoDB" id="3240543at2"/>
<comment type="caution">
    <text evidence="3">The sequence shown here is derived from an EMBL/GenBank/DDBJ whole genome shotgun (WGS) entry which is preliminary data.</text>
</comment>
<proteinExistence type="predicted"/>
<dbReference type="InterPro" id="IPR010359">
    <property type="entry name" value="IrrE_HExxH"/>
</dbReference>
<dbReference type="AlphaFoldDB" id="A0A3N0GNI2"/>
<evidence type="ECO:0000256" key="1">
    <source>
        <dbReference type="SAM" id="MobiDB-lite"/>
    </source>
</evidence>
<reference evidence="3 4" key="1">
    <citation type="submission" date="2018-11" db="EMBL/GenBank/DDBJ databases">
        <authorList>
            <person name="Li F."/>
        </authorList>
    </citation>
    <scope>NUCLEOTIDE SEQUENCE [LARGE SCALE GENOMIC DNA]</scope>
    <source>
        <strain evidence="3 4">Gsoil 818</strain>
    </source>
</reference>
<dbReference type="Proteomes" id="UP000279994">
    <property type="component" value="Unassembled WGS sequence"/>
</dbReference>
<feature type="region of interest" description="Disordered" evidence="1">
    <location>
        <begin position="1"/>
        <end position="40"/>
    </location>
</feature>
<feature type="domain" description="IrrE N-terminal-like" evidence="2">
    <location>
        <begin position="115"/>
        <end position="225"/>
    </location>
</feature>
<dbReference type="Gene3D" id="1.10.10.2910">
    <property type="match status" value="1"/>
</dbReference>
<sequence length="409" mass="44907">MRLRSLRSSRPRHRTNRRQRTRPVASTHQPIPRHAPTPGRVMATPMPWDLINRLVPIALDALHELIDDGTLDRHGLETDPLTELGNWDDVIVRRLQPAINVQPSATLGKECSVAGTYYDPTNTVRAIIAVAESGNPRRDAFTALHELGHHIQRTTPEIADELADLPLDLTFAVEDRICERFSAALLIPAETATSTLGTGTPTAGDIVTLAQRTSASRQAICVRASENLTVPGMVVLLDDEDVVQIAPAHGVPPPRRGSNQSACEIVKKARRRLSEGSHNFRITDDDTTFEYRDGIRSSSMYAQAADIGNGYLVIVAVTEKPPWADTFTLPKYDTGPRASGRECPNAECGEPIQPWTPIHELCGKPQCQVCNTCGCTASHVKERICEGCNLMQPNHLYEDDDATHCVDCA</sequence>
<keyword evidence="4" id="KW-1185">Reference proteome</keyword>
<accession>A0A3N0GNI2</accession>
<dbReference type="Pfam" id="PF06114">
    <property type="entry name" value="Peptidase_M78"/>
    <property type="match status" value="1"/>
</dbReference>
<name>A0A3N0GNI2_9ACTN</name>
<evidence type="ECO:0000313" key="4">
    <source>
        <dbReference type="Proteomes" id="UP000279994"/>
    </source>
</evidence>
<dbReference type="EMBL" id="RJSF01000040">
    <property type="protein sequence ID" value="RNM14044.1"/>
    <property type="molecule type" value="Genomic_DNA"/>
</dbReference>
<gene>
    <name evidence="3" type="ORF">EFL26_13990</name>
</gene>
<feature type="compositionally biased region" description="Basic residues" evidence="1">
    <location>
        <begin position="1"/>
        <end position="21"/>
    </location>
</feature>
<evidence type="ECO:0000259" key="2">
    <source>
        <dbReference type="Pfam" id="PF06114"/>
    </source>
</evidence>
<protein>
    <submittedName>
        <fullName evidence="3">ImmA/IrrE family metallo-endopeptidase</fullName>
    </submittedName>
</protein>